<name>A0A4Z1L407_9HELO</name>
<gene>
    <name evidence="2" type="ORF">BPOR_0024g00060</name>
</gene>
<keyword evidence="3" id="KW-1185">Reference proteome</keyword>
<comment type="caution">
    <text evidence="2">The sequence shown here is derived from an EMBL/GenBank/DDBJ whole genome shotgun (WGS) entry which is preliminary data.</text>
</comment>
<organism evidence="2 3">
    <name type="scientific">Botrytis porri</name>
    <dbReference type="NCBI Taxonomy" id="87229"/>
    <lineage>
        <taxon>Eukaryota</taxon>
        <taxon>Fungi</taxon>
        <taxon>Dikarya</taxon>
        <taxon>Ascomycota</taxon>
        <taxon>Pezizomycotina</taxon>
        <taxon>Leotiomycetes</taxon>
        <taxon>Helotiales</taxon>
        <taxon>Sclerotiniaceae</taxon>
        <taxon>Botrytis</taxon>
    </lineage>
</organism>
<feature type="region of interest" description="Disordered" evidence="1">
    <location>
        <begin position="38"/>
        <end position="64"/>
    </location>
</feature>
<evidence type="ECO:0000313" key="3">
    <source>
        <dbReference type="Proteomes" id="UP000297280"/>
    </source>
</evidence>
<evidence type="ECO:0000256" key="1">
    <source>
        <dbReference type="SAM" id="MobiDB-lite"/>
    </source>
</evidence>
<evidence type="ECO:0000313" key="2">
    <source>
        <dbReference type="EMBL" id="TGO91550.1"/>
    </source>
</evidence>
<sequence length="64" mass="7334">MAAIYDIESEFTNIYLPWKSPRFVNKVIDHGYRLGTSRSPKESCRKIQGTLTDSPQIITDSTTR</sequence>
<feature type="compositionally biased region" description="Polar residues" evidence="1">
    <location>
        <begin position="49"/>
        <end position="64"/>
    </location>
</feature>
<dbReference type="AlphaFoldDB" id="A0A4Z1L407"/>
<protein>
    <submittedName>
        <fullName evidence="2">Uncharacterized protein</fullName>
    </submittedName>
</protein>
<dbReference type="Proteomes" id="UP000297280">
    <property type="component" value="Unassembled WGS sequence"/>
</dbReference>
<dbReference type="EMBL" id="PQXO01000024">
    <property type="protein sequence ID" value="TGO91550.1"/>
    <property type="molecule type" value="Genomic_DNA"/>
</dbReference>
<accession>A0A4Z1L407</accession>
<proteinExistence type="predicted"/>
<reference evidence="2 3" key="1">
    <citation type="submission" date="2017-12" db="EMBL/GenBank/DDBJ databases">
        <title>Comparative genomics of Botrytis spp.</title>
        <authorList>
            <person name="Valero-Jimenez C.A."/>
            <person name="Tapia P."/>
            <person name="Veloso J."/>
            <person name="Silva-Moreno E."/>
            <person name="Staats M."/>
            <person name="Valdes J.H."/>
            <person name="Van Kan J.A.L."/>
        </authorList>
    </citation>
    <scope>NUCLEOTIDE SEQUENCE [LARGE SCALE GENOMIC DNA]</scope>
    <source>
        <strain evidence="2 3">MUCL3349</strain>
    </source>
</reference>